<dbReference type="PROSITE" id="PS50110">
    <property type="entry name" value="RESPONSE_REGULATORY"/>
    <property type="match status" value="1"/>
</dbReference>
<dbReference type="AlphaFoldDB" id="A0A315EBN7"/>
<dbReference type="SUPFAM" id="SSF55874">
    <property type="entry name" value="ATPase domain of HSP90 chaperone/DNA topoisomerase II/histidine kinase"/>
    <property type="match status" value="1"/>
</dbReference>
<keyword evidence="10" id="KW-1133">Transmembrane helix</keyword>
<dbReference type="InterPro" id="IPR004358">
    <property type="entry name" value="Sig_transdc_His_kin-like_C"/>
</dbReference>
<dbReference type="CDD" id="cd17546">
    <property type="entry name" value="REC_hyHK_CKI1_RcsC-like"/>
    <property type="match status" value="1"/>
</dbReference>
<organism evidence="13 14">
    <name type="scientific">Limnohabitans parvus II-B4</name>
    <dbReference type="NCBI Taxonomy" id="1293052"/>
    <lineage>
        <taxon>Bacteria</taxon>
        <taxon>Pseudomonadati</taxon>
        <taxon>Pseudomonadota</taxon>
        <taxon>Betaproteobacteria</taxon>
        <taxon>Burkholderiales</taxon>
        <taxon>Comamonadaceae</taxon>
        <taxon>Limnohabitans</taxon>
    </lineage>
</organism>
<evidence type="ECO:0000256" key="9">
    <source>
        <dbReference type="PROSITE-ProRule" id="PRU00169"/>
    </source>
</evidence>
<keyword evidence="14" id="KW-1185">Reference proteome</keyword>
<evidence type="ECO:0000313" key="13">
    <source>
        <dbReference type="EMBL" id="PUE54298.1"/>
    </source>
</evidence>
<sequence length="583" mass="64607">MSSLGSSFFRSGFGPDHTSIFSRKNILVVYLIAVGLNSLLFYLIPPGYYDRNANLLTSVLTVLMIPLAWQRRFFPFIVHLTTLLGLVLVTYIAAKSGGINSMAVVWLNVLALPVLLLLGPLATLVWMAIILLTVLGLFLSTLNGVVGSHVNMAQQAVPWAVMNSVLAVANLMLGVRLYEHLHEQQLKQLHVRNEALKATHQALLQAQAHKDEFVAAVGHELRTPMNAILGFNGVLRQELADRPDQVDVVDHIRRSTSHLLQVVNDILDFSQLQAGQLQLRPLDFELAALMQELMDTFKDKAQEKGLRLTGHQDPALPLSIHADRQRVLQTWRNLLDNAFKFTDHGEVVLGVWRQGDFLRFEVSDTGRGIAPAQQAQIFRRFEHADVQTTRAYGGTGLGLSICEKLVTLQGGQIGVDSTEGHGARFWFEIPLLAAQPLQALAGTPVPDFSQTALRILVVDDNAMNLMVARLQLQKCWPQAQVVTASSAAEAMVLFDAQAFDVALIDMIMPDMDGIQLTRQIRHRFPAITAQMPILALTANTNPVDRQRCLDAGMDDVLDKPMDLVNLVQVVNHHIAHVRSWQHG</sequence>
<protein>
    <recommendedName>
        <fullName evidence="8">Virulence sensor protein BvgS</fullName>
        <ecNumber evidence="2">2.7.13.3</ecNumber>
    </recommendedName>
</protein>
<dbReference type="Gene3D" id="3.40.50.2300">
    <property type="match status" value="1"/>
</dbReference>
<dbReference type="InterPro" id="IPR001789">
    <property type="entry name" value="Sig_transdc_resp-reg_receiver"/>
</dbReference>
<dbReference type="PROSITE" id="PS50109">
    <property type="entry name" value="HIS_KIN"/>
    <property type="match status" value="1"/>
</dbReference>
<comment type="function">
    <text evidence="7">Member of the two-component regulatory system BvgS/BvgA. Phosphorylates BvgA via a four-step phosphorelay in response to environmental signals.</text>
</comment>
<keyword evidence="10" id="KW-0472">Membrane</keyword>
<dbReference type="SMART" id="SM00387">
    <property type="entry name" value="HATPase_c"/>
    <property type="match status" value="1"/>
</dbReference>
<feature type="transmembrane region" description="Helical" evidence="10">
    <location>
        <begin position="76"/>
        <end position="93"/>
    </location>
</feature>
<dbReference type="InterPro" id="IPR011006">
    <property type="entry name" value="CheY-like_superfamily"/>
</dbReference>
<evidence type="ECO:0000259" key="11">
    <source>
        <dbReference type="PROSITE" id="PS50109"/>
    </source>
</evidence>
<evidence type="ECO:0000256" key="1">
    <source>
        <dbReference type="ARBA" id="ARBA00000085"/>
    </source>
</evidence>
<dbReference type="InterPro" id="IPR036097">
    <property type="entry name" value="HisK_dim/P_sf"/>
</dbReference>
<dbReference type="GO" id="GO:0000155">
    <property type="term" value="F:phosphorelay sensor kinase activity"/>
    <property type="evidence" value="ECO:0007669"/>
    <property type="project" value="InterPro"/>
</dbReference>
<comment type="caution">
    <text evidence="13">The sequence shown here is derived from an EMBL/GenBank/DDBJ whole genome shotgun (WGS) entry which is preliminary data.</text>
</comment>
<dbReference type="SMART" id="SM00388">
    <property type="entry name" value="HisKA"/>
    <property type="match status" value="1"/>
</dbReference>
<dbReference type="Proteomes" id="UP000250790">
    <property type="component" value="Unassembled WGS sequence"/>
</dbReference>
<dbReference type="Pfam" id="PF00512">
    <property type="entry name" value="HisKA"/>
    <property type="match status" value="1"/>
</dbReference>
<dbReference type="PRINTS" id="PR00344">
    <property type="entry name" value="BCTRLSENSOR"/>
</dbReference>
<evidence type="ECO:0000256" key="3">
    <source>
        <dbReference type="ARBA" id="ARBA00022553"/>
    </source>
</evidence>
<feature type="transmembrane region" description="Helical" evidence="10">
    <location>
        <begin position="27"/>
        <end position="45"/>
    </location>
</feature>
<evidence type="ECO:0000256" key="8">
    <source>
        <dbReference type="ARBA" id="ARBA00070152"/>
    </source>
</evidence>
<keyword evidence="4" id="KW-0732">Signal</keyword>
<dbReference type="SMART" id="SM00448">
    <property type="entry name" value="REC"/>
    <property type="match status" value="1"/>
</dbReference>
<keyword evidence="6" id="KW-0843">Virulence</keyword>
<dbReference type="CDD" id="cd16922">
    <property type="entry name" value="HATPase_EvgS-ArcB-TorS-like"/>
    <property type="match status" value="1"/>
</dbReference>
<dbReference type="Pfam" id="PF00072">
    <property type="entry name" value="Response_reg"/>
    <property type="match status" value="1"/>
</dbReference>
<evidence type="ECO:0000256" key="4">
    <source>
        <dbReference type="ARBA" id="ARBA00022729"/>
    </source>
</evidence>
<name>A0A315EBN7_9BURK</name>
<proteinExistence type="predicted"/>
<keyword evidence="10" id="KW-0812">Transmembrane</keyword>
<dbReference type="OrthoDB" id="9810730at2"/>
<dbReference type="InterPro" id="IPR036890">
    <property type="entry name" value="HATPase_C_sf"/>
</dbReference>
<gene>
    <name evidence="13" type="ORF">B9Z37_07040</name>
</gene>
<evidence type="ECO:0000256" key="5">
    <source>
        <dbReference type="ARBA" id="ARBA00023012"/>
    </source>
</evidence>
<keyword evidence="3 9" id="KW-0597">Phosphoprotein</keyword>
<dbReference type="InterPro" id="IPR005467">
    <property type="entry name" value="His_kinase_dom"/>
</dbReference>
<dbReference type="PANTHER" id="PTHR45339:SF3">
    <property type="entry name" value="HISTIDINE KINASE"/>
    <property type="match status" value="1"/>
</dbReference>
<evidence type="ECO:0000256" key="7">
    <source>
        <dbReference type="ARBA" id="ARBA00058004"/>
    </source>
</evidence>
<feature type="transmembrane region" description="Helical" evidence="10">
    <location>
        <begin position="125"/>
        <end position="145"/>
    </location>
</feature>
<dbReference type="InterPro" id="IPR003661">
    <property type="entry name" value="HisK_dim/P_dom"/>
</dbReference>
<dbReference type="PANTHER" id="PTHR45339">
    <property type="entry name" value="HYBRID SIGNAL TRANSDUCTION HISTIDINE KINASE J"/>
    <property type="match status" value="1"/>
</dbReference>
<evidence type="ECO:0000259" key="12">
    <source>
        <dbReference type="PROSITE" id="PS50110"/>
    </source>
</evidence>
<dbReference type="SUPFAM" id="SSF47384">
    <property type="entry name" value="Homodimeric domain of signal transducing histidine kinase"/>
    <property type="match status" value="1"/>
</dbReference>
<dbReference type="Gene3D" id="3.30.565.10">
    <property type="entry name" value="Histidine kinase-like ATPase, C-terminal domain"/>
    <property type="match status" value="1"/>
</dbReference>
<keyword evidence="5" id="KW-0902">Two-component regulatory system</keyword>
<feature type="transmembrane region" description="Helical" evidence="10">
    <location>
        <begin position="157"/>
        <end position="178"/>
    </location>
</feature>
<dbReference type="Pfam" id="PF02518">
    <property type="entry name" value="HATPase_c"/>
    <property type="match status" value="1"/>
</dbReference>
<evidence type="ECO:0000256" key="6">
    <source>
        <dbReference type="ARBA" id="ARBA00023026"/>
    </source>
</evidence>
<feature type="domain" description="Histidine kinase" evidence="11">
    <location>
        <begin position="216"/>
        <end position="433"/>
    </location>
</feature>
<dbReference type="SUPFAM" id="SSF52172">
    <property type="entry name" value="CheY-like"/>
    <property type="match status" value="1"/>
</dbReference>
<evidence type="ECO:0000313" key="14">
    <source>
        <dbReference type="Proteomes" id="UP000250790"/>
    </source>
</evidence>
<dbReference type="EC" id="2.7.13.3" evidence="2"/>
<dbReference type="Gene3D" id="1.10.287.130">
    <property type="match status" value="1"/>
</dbReference>
<evidence type="ECO:0000256" key="2">
    <source>
        <dbReference type="ARBA" id="ARBA00012438"/>
    </source>
</evidence>
<feature type="transmembrane region" description="Helical" evidence="10">
    <location>
        <begin position="99"/>
        <end position="118"/>
    </location>
</feature>
<evidence type="ECO:0000256" key="10">
    <source>
        <dbReference type="SAM" id="Phobius"/>
    </source>
</evidence>
<feature type="domain" description="Response regulatory" evidence="12">
    <location>
        <begin position="454"/>
        <end position="574"/>
    </location>
</feature>
<dbReference type="CDD" id="cd00082">
    <property type="entry name" value="HisKA"/>
    <property type="match status" value="1"/>
</dbReference>
<comment type="catalytic activity">
    <reaction evidence="1">
        <text>ATP + protein L-histidine = ADP + protein N-phospho-L-histidine.</text>
        <dbReference type="EC" id="2.7.13.3"/>
    </reaction>
</comment>
<reference evidence="13 14" key="1">
    <citation type="submission" date="2017-04" db="EMBL/GenBank/DDBJ databases">
        <title>Unexpected and diverse lifestyles within the genus Limnohabitans.</title>
        <authorList>
            <person name="Kasalicky V."/>
            <person name="Mehrshad M."/>
            <person name="Andrei S.-A."/>
            <person name="Salcher M."/>
            <person name="Kratochvilova H."/>
            <person name="Simek K."/>
            <person name="Ghai R."/>
        </authorList>
    </citation>
    <scope>NUCLEOTIDE SEQUENCE [LARGE SCALE GENOMIC DNA]</scope>
    <source>
        <strain evidence="13 14">II-B4</strain>
    </source>
</reference>
<dbReference type="EMBL" id="NESN01000002">
    <property type="protein sequence ID" value="PUE54298.1"/>
    <property type="molecule type" value="Genomic_DNA"/>
</dbReference>
<accession>A0A315EBN7</accession>
<feature type="modified residue" description="4-aspartylphosphate" evidence="9">
    <location>
        <position position="505"/>
    </location>
</feature>
<dbReference type="InterPro" id="IPR003594">
    <property type="entry name" value="HATPase_dom"/>
</dbReference>
<dbReference type="FunFam" id="3.30.565.10:FF:000010">
    <property type="entry name" value="Sensor histidine kinase RcsC"/>
    <property type="match status" value="1"/>
</dbReference>